<dbReference type="PROSITE" id="PS50088">
    <property type="entry name" value="ANK_REPEAT"/>
    <property type="match status" value="1"/>
</dbReference>
<dbReference type="PANTHER" id="PTHR24198:SF165">
    <property type="entry name" value="ANKYRIN REPEAT-CONTAINING PROTEIN-RELATED"/>
    <property type="match status" value="1"/>
</dbReference>
<feature type="region of interest" description="Disordered" evidence="4">
    <location>
        <begin position="283"/>
        <end position="305"/>
    </location>
</feature>
<keyword evidence="1" id="KW-0677">Repeat</keyword>
<dbReference type="Gene3D" id="1.25.40.20">
    <property type="entry name" value="Ankyrin repeat-containing domain"/>
    <property type="match status" value="1"/>
</dbReference>
<evidence type="ECO:0000313" key="5">
    <source>
        <dbReference type="EMBL" id="SAM00955.1"/>
    </source>
</evidence>
<keyword evidence="2 3" id="KW-0040">ANK repeat</keyword>
<dbReference type="Pfam" id="PF12796">
    <property type="entry name" value="Ank_2"/>
    <property type="match status" value="1"/>
</dbReference>
<reference evidence="5" key="1">
    <citation type="submission" date="2016-04" db="EMBL/GenBank/DDBJ databases">
        <authorList>
            <person name="Evans L.H."/>
            <person name="Alamgir A."/>
            <person name="Owens N."/>
            <person name="Weber N.D."/>
            <person name="Virtaneva K."/>
            <person name="Barbian K."/>
            <person name="Babar A."/>
            <person name="Rosenke K."/>
        </authorList>
    </citation>
    <scope>NUCLEOTIDE SEQUENCE [LARGE SCALE GENOMIC DNA]</scope>
    <source>
        <strain evidence="5">CBS 101.48</strain>
    </source>
</reference>
<dbReference type="SUPFAM" id="SSF48403">
    <property type="entry name" value="Ankyrin repeat"/>
    <property type="match status" value="1"/>
</dbReference>
<dbReference type="SMART" id="SM00248">
    <property type="entry name" value="ANK"/>
    <property type="match status" value="7"/>
</dbReference>
<dbReference type="AlphaFoldDB" id="A0A168NPR7"/>
<proteinExistence type="predicted"/>
<accession>A0A168NPR7</accession>
<keyword evidence="6" id="KW-1185">Reference proteome</keyword>
<dbReference type="PROSITE" id="PS50297">
    <property type="entry name" value="ANK_REP_REGION"/>
    <property type="match status" value="1"/>
</dbReference>
<dbReference type="InParanoid" id="A0A168NPR7"/>
<evidence type="ECO:0000313" key="6">
    <source>
        <dbReference type="Proteomes" id="UP000078561"/>
    </source>
</evidence>
<dbReference type="InterPro" id="IPR002110">
    <property type="entry name" value="Ankyrin_rpt"/>
</dbReference>
<feature type="repeat" description="ANK" evidence="3">
    <location>
        <begin position="144"/>
        <end position="176"/>
    </location>
</feature>
<gene>
    <name evidence="5" type="primary">ABSGL_06691.1 scaffold 8661</name>
</gene>
<dbReference type="Proteomes" id="UP000078561">
    <property type="component" value="Unassembled WGS sequence"/>
</dbReference>
<evidence type="ECO:0000256" key="3">
    <source>
        <dbReference type="PROSITE-ProRule" id="PRU00023"/>
    </source>
</evidence>
<dbReference type="STRING" id="4829.A0A168NPR7"/>
<evidence type="ECO:0000256" key="2">
    <source>
        <dbReference type="ARBA" id="ARBA00023043"/>
    </source>
</evidence>
<dbReference type="InterPro" id="IPR036770">
    <property type="entry name" value="Ankyrin_rpt-contain_sf"/>
</dbReference>
<dbReference type="EMBL" id="LT553497">
    <property type="protein sequence ID" value="SAM00955.1"/>
    <property type="molecule type" value="Genomic_DNA"/>
</dbReference>
<name>A0A168NPR7_ABSGL</name>
<feature type="compositionally biased region" description="Low complexity" evidence="4">
    <location>
        <begin position="294"/>
        <end position="304"/>
    </location>
</feature>
<dbReference type="GO" id="GO:0005737">
    <property type="term" value="C:cytoplasm"/>
    <property type="evidence" value="ECO:0007669"/>
    <property type="project" value="TreeGrafter"/>
</dbReference>
<organism evidence="5">
    <name type="scientific">Absidia glauca</name>
    <name type="common">Pin mould</name>
    <dbReference type="NCBI Taxonomy" id="4829"/>
    <lineage>
        <taxon>Eukaryota</taxon>
        <taxon>Fungi</taxon>
        <taxon>Fungi incertae sedis</taxon>
        <taxon>Mucoromycota</taxon>
        <taxon>Mucoromycotina</taxon>
        <taxon>Mucoromycetes</taxon>
        <taxon>Mucorales</taxon>
        <taxon>Cunninghamellaceae</taxon>
        <taxon>Absidia</taxon>
    </lineage>
</organism>
<protein>
    <submittedName>
        <fullName evidence="5">Uncharacterized protein</fullName>
    </submittedName>
</protein>
<dbReference type="PANTHER" id="PTHR24198">
    <property type="entry name" value="ANKYRIN REPEAT AND PROTEIN KINASE DOMAIN-CONTAINING PROTEIN"/>
    <property type="match status" value="1"/>
</dbReference>
<evidence type="ECO:0000256" key="1">
    <source>
        <dbReference type="ARBA" id="ARBA00022737"/>
    </source>
</evidence>
<sequence length="412" mass="45759">MTLVSLLLTPPISPTDGSAVMNLPSYVPPLLCDSKVQTIDTQVLQRYLDRGGHCNVRHPGTNLSLLAWATKSSSIYGIQLLLNHDSTLKSNKCSRTDVIRFPSGSGVTAIHLASQQNFVEALAVFENYLRLDSLDGQWDVVDDKGWTPLHYGVRSNACQAVDFLLYHGAFGSPKDRMGVTPLTLALLLDHLDMVRRLIHTLDDHDFVTLLQRRTTMDGADDKAKDHSTTTGFSNAMWTLLLNHHYDDVDWDDGLRDEWLYLAVFWNRADVLALILQHQHDRSKKKSIVPPPSLSPSSSSRSPSSTYRLEDSSIIYYALQQGKLSMVKELYQAGHLVPITPLGDNPCLLYAAAHGFLDVIPVLYTSTTSDQCLQLTLQLAGPLRSHVLHQLNSVLAIDRIMLLNPTDLSALAL</sequence>
<evidence type="ECO:0000256" key="4">
    <source>
        <dbReference type="SAM" id="MobiDB-lite"/>
    </source>
</evidence>
<dbReference type="OrthoDB" id="1661883at2759"/>